<proteinExistence type="predicted"/>
<comment type="caution">
    <text evidence="2">The sequence shown here is derived from an EMBL/GenBank/DDBJ whole genome shotgun (WGS) entry which is preliminary data.</text>
</comment>
<gene>
    <name evidence="2" type="ORF">CRENBAI_015966</name>
</gene>
<dbReference type="AlphaFoldDB" id="A0AAV9S4E6"/>
<feature type="region of interest" description="Disordered" evidence="1">
    <location>
        <begin position="31"/>
        <end position="78"/>
    </location>
</feature>
<keyword evidence="3" id="KW-1185">Reference proteome</keyword>
<accession>A0AAV9S4E6</accession>
<sequence length="78" mass="8369">MYSHTTEPHPPLSVSLPSRFGWNSAAARSARSLTSQHTEAEQAASEHGPVPESGCSSVDGRDVKYSRGNFPTEALVKD</sequence>
<organism evidence="2 3">
    <name type="scientific">Crenichthys baileyi</name>
    <name type="common">White River springfish</name>
    <dbReference type="NCBI Taxonomy" id="28760"/>
    <lineage>
        <taxon>Eukaryota</taxon>
        <taxon>Metazoa</taxon>
        <taxon>Chordata</taxon>
        <taxon>Craniata</taxon>
        <taxon>Vertebrata</taxon>
        <taxon>Euteleostomi</taxon>
        <taxon>Actinopterygii</taxon>
        <taxon>Neopterygii</taxon>
        <taxon>Teleostei</taxon>
        <taxon>Neoteleostei</taxon>
        <taxon>Acanthomorphata</taxon>
        <taxon>Ovalentaria</taxon>
        <taxon>Atherinomorphae</taxon>
        <taxon>Cyprinodontiformes</taxon>
        <taxon>Goodeidae</taxon>
        <taxon>Crenichthys</taxon>
    </lineage>
</organism>
<evidence type="ECO:0000313" key="2">
    <source>
        <dbReference type="EMBL" id="KAK5616191.1"/>
    </source>
</evidence>
<dbReference type="EMBL" id="JAHHUM010000900">
    <property type="protein sequence ID" value="KAK5616191.1"/>
    <property type="molecule type" value="Genomic_DNA"/>
</dbReference>
<evidence type="ECO:0000256" key="1">
    <source>
        <dbReference type="SAM" id="MobiDB-lite"/>
    </source>
</evidence>
<name>A0AAV9S4E6_9TELE</name>
<evidence type="ECO:0000313" key="3">
    <source>
        <dbReference type="Proteomes" id="UP001311232"/>
    </source>
</evidence>
<dbReference type="Proteomes" id="UP001311232">
    <property type="component" value="Unassembled WGS sequence"/>
</dbReference>
<reference evidence="2 3" key="1">
    <citation type="submission" date="2021-06" db="EMBL/GenBank/DDBJ databases">
        <authorList>
            <person name="Palmer J.M."/>
        </authorList>
    </citation>
    <scope>NUCLEOTIDE SEQUENCE [LARGE SCALE GENOMIC DNA]</scope>
    <source>
        <strain evidence="2 3">MEX-2019</strain>
        <tissue evidence="2">Muscle</tissue>
    </source>
</reference>
<protein>
    <submittedName>
        <fullName evidence="2">Uncharacterized protein</fullName>
    </submittedName>
</protein>